<feature type="compositionally biased region" description="Low complexity" evidence="1">
    <location>
        <begin position="354"/>
        <end position="374"/>
    </location>
</feature>
<keyword evidence="3" id="KW-1185">Reference proteome</keyword>
<evidence type="ECO:0000256" key="1">
    <source>
        <dbReference type="SAM" id="MobiDB-lite"/>
    </source>
</evidence>
<dbReference type="OrthoDB" id="5989442at2759"/>
<name>A0A8B6HLT2_MYTGA</name>
<feature type="region of interest" description="Disordered" evidence="1">
    <location>
        <begin position="352"/>
        <end position="381"/>
    </location>
</feature>
<evidence type="ECO:0000313" key="2">
    <source>
        <dbReference type="EMBL" id="VDI81548.1"/>
    </source>
</evidence>
<comment type="caution">
    <text evidence="2">The sequence shown here is derived from an EMBL/GenBank/DDBJ whole genome shotgun (WGS) entry which is preliminary data.</text>
</comment>
<evidence type="ECO:0000313" key="3">
    <source>
        <dbReference type="Proteomes" id="UP000596742"/>
    </source>
</evidence>
<feature type="compositionally biased region" description="Polar residues" evidence="1">
    <location>
        <begin position="237"/>
        <end position="269"/>
    </location>
</feature>
<protein>
    <submittedName>
        <fullName evidence="2">Uncharacterized protein</fullName>
    </submittedName>
</protein>
<dbReference type="PANTHER" id="PTHR33053">
    <property type="entry name" value="PROTEIN, PUTATIVE-RELATED"/>
    <property type="match status" value="1"/>
</dbReference>
<dbReference type="AlphaFoldDB" id="A0A8B6HLT2"/>
<feature type="region of interest" description="Disordered" evidence="1">
    <location>
        <begin position="237"/>
        <end position="290"/>
    </location>
</feature>
<dbReference type="EMBL" id="UYJE01010275">
    <property type="protein sequence ID" value="VDI81548.1"/>
    <property type="molecule type" value="Genomic_DNA"/>
</dbReference>
<organism evidence="2 3">
    <name type="scientific">Mytilus galloprovincialis</name>
    <name type="common">Mediterranean mussel</name>
    <dbReference type="NCBI Taxonomy" id="29158"/>
    <lineage>
        <taxon>Eukaryota</taxon>
        <taxon>Metazoa</taxon>
        <taxon>Spiralia</taxon>
        <taxon>Lophotrochozoa</taxon>
        <taxon>Mollusca</taxon>
        <taxon>Bivalvia</taxon>
        <taxon>Autobranchia</taxon>
        <taxon>Pteriomorphia</taxon>
        <taxon>Mytilida</taxon>
        <taxon>Mytiloidea</taxon>
        <taxon>Mytilidae</taxon>
        <taxon>Mytilinae</taxon>
        <taxon>Mytilus</taxon>
    </lineage>
</organism>
<feature type="region of interest" description="Disordered" evidence="1">
    <location>
        <begin position="497"/>
        <end position="531"/>
    </location>
</feature>
<accession>A0A8B6HLT2</accession>
<feature type="compositionally biased region" description="Polar residues" evidence="1">
    <location>
        <begin position="514"/>
        <end position="531"/>
    </location>
</feature>
<reference evidence="2" key="1">
    <citation type="submission" date="2018-11" db="EMBL/GenBank/DDBJ databases">
        <authorList>
            <person name="Alioto T."/>
            <person name="Alioto T."/>
        </authorList>
    </citation>
    <scope>NUCLEOTIDE SEQUENCE</scope>
</reference>
<proteinExistence type="predicted"/>
<gene>
    <name evidence="2" type="ORF">MGAL_10B043995</name>
</gene>
<sequence>MWIERCMERQDDLSRNKKNLPYRTDLSFCNQTQPEHHRTRSPFCDLPIDMIKSFPIDYMYQACLGVMKRLLLLWMRGKKKETKISFGHIENISTRLFQLSKFIPKKFARKPRGLDEIDYWKATEYRQFLLYTGKLVLKGVLKKELYEHFLSFSVAMTILMLKQYVVVGCKVDSVAVAHKKWLGETLEGSARARKGEVPDEERWMIYSVRLFAATDSFEMAVMKSKLALDTSNVESEYQIQGETQTDSPVNVQPVQTNSPVNVQPVQTKSRTIKRPQKYASIPDDEPPCSSKKVLKLPVPPMLSPLNRSSLTALSPEMDRQLTLSPAVDMSPLDRNFRTESSFRPQIRSLTCDMTRSSLSRSPSTTRSGSSRSVTAPSTGMVRSYDTINGDNQFLDNLPGLQMTLKRRVDTIEATQRIILENLAEIKENQKEMKEMLGKILSSKSGPKDVIIEDVIQSPAKSEEELLEIIRELEEIESCLKIHRCSVSEVEECIVETLKHTPAQKDGPRYKKSSETNTNQPADQRAENNNLE</sequence>
<dbReference type="Proteomes" id="UP000596742">
    <property type="component" value="Unassembled WGS sequence"/>
</dbReference>